<dbReference type="EMBL" id="CAAALY010288128">
    <property type="protein sequence ID" value="VEL44015.1"/>
    <property type="molecule type" value="Genomic_DNA"/>
</dbReference>
<dbReference type="AlphaFoldDB" id="A0A3S5ASA0"/>
<name>A0A3S5ASA0_9PLAT</name>
<accession>A0A3S5ASA0</accession>
<organism evidence="1 2">
    <name type="scientific">Protopolystoma xenopodis</name>
    <dbReference type="NCBI Taxonomy" id="117903"/>
    <lineage>
        <taxon>Eukaryota</taxon>
        <taxon>Metazoa</taxon>
        <taxon>Spiralia</taxon>
        <taxon>Lophotrochozoa</taxon>
        <taxon>Platyhelminthes</taxon>
        <taxon>Monogenea</taxon>
        <taxon>Polyopisthocotylea</taxon>
        <taxon>Polystomatidea</taxon>
        <taxon>Polystomatidae</taxon>
        <taxon>Protopolystoma</taxon>
    </lineage>
</organism>
<protein>
    <submittedName>
        <fullName evidence="1">Uncharacterized protein</fullName>
    </submittedName>
</protein>
<evidence type="ECO:0000313" key="1">
    <source>
        <dbReference type="EMBL" id="VEL44015.1"/>
    </source>
</evidence>
<reference evidence="1" key="1">
    <citation type="submission" date="2018-11" db="EMBL/GenBank/DDBJ databases">
        <authorList>
            <consortium name="Pathogen Informatics"/>
        </authorList>
    </citation>
    <scope>NUCLEOTIDE SEQUENCE</scope>
</reference>
<keyword evidence="2" id="KW-1185">Reference proteome</keyword>
<comment type="caution">
    <text evidence="1">The sequence shown here is derived from an EMBL/GenBank/DDBJ whole genome shotgun (WGS) entry which is preliminary data.</text>
</comment>
<sequence>MTLGLTICPVGLLSTSTPAYNQPQRLVSAAVKAAFFCITAPPPRQVQDVIYAGLTPAFTCQPKTHEHRFDSVTREVGSTGLCV</sequence>
<dbReference type="Proteomes" id="UP000784294">
    <property type="component" value="Unassembled WGS sequence"/>
</dbReference>
<evidence type="ECO:0000313" key="2">
    <source>
        <dbReference type="Proteomes" id="UP000784294"/>
    </source>
</evidence>
<proteinExistence type="predicted"/>
<gene>
    <name evidence="1" type="ORF">PXEA_LOCUS37455</name>
</gene>